<dbReference type="STRING" id="909663.GCA_000512235_00473"/>
<evidence type="ECO:0000256" key="6">
    <source>
        <dbReference type="ARBA" id="ARBA00023239"/>
    </source>
</evidence>
<dbReference type="GO" id="GO:0005829">
    <property type="term" value="C:cytosol"/>
    <property type="evidence" value="ECO:0007669"/>
    <property type="project" value="TreeGrafter"/>
</dbReference>
<dbReference type="CDD" id="cd00384">
    <property type="entry name" value="ALAD_PBGS"/>
    <property type="match status" value="1"/>
</dbReference>
<evidence type="ECO:0000256" key="2">
    <source>
        <dbReference type="ARBA" id="ARBA00008055"/>
    </source>
</evidence>
<feature type="binding site" evidence="10">
    <location>
        <position position="218"/>
    </location>
    <ligand>
        <name>5-aminolevulinate</name>
        <dbReference type="ChEBI" id="CHEBI:356416"/>
        <label>1</label>
    </ligand>
</feature>
<keyword evidence="11" id="KW-0479">Metal-binding</keyword>
<feature type="binding site" evidence="10">
    <location>
        <position position="206"/>
    </location>
    <ligand>
        <name>5-aminolevulinate</name>
        <dbReference type="ChEBI" id="CHEBI:356416"/>
        <label>1</label>
    </ligand>
</feature>
<feature type="binding site" evidence="12">
    <location>
        <position position="234"/>
    </location>
    <ligand>
        <name>Mg(2+)</name>
        <dbReference type="ChEBI" id="CHEBI:18420"/>
    </ligand>
</feature>
<feature type="active site" description="Schiff-base intermediate with substrate" evidence="9">
    <location>
        <position position="196"/>
    </location>
</feature>
<feature type="binding site" evidence="11">
    <location>
        <position position="123"/>
    </location>
    <ligand>
        <name>Zn(2+)</name>
        <dbReference type="ChEBI" id="CHEBI:29105"/>
        <note>catalytic</note>
    </ligand>
</feature>
<evidence type="ECO:0000256" key="9">
    <source>
        <dbReference type="PIRSR" id="PIRSR001415-1"/>
    </source>
</evidence>
<evidence type="ECO:0000256" key="1">
    <source>
        <dbReference type="ARBA" id="ARBA00004694"/>
    </source>
</evidence>
<dbReference type="SMART" id="SM01004">
    <property type="entry name" value="ALAD"/>
    <property type="match status" value="1"/>
</dbReference>
<keyword evidence="7 13" id="KW-0627">Porphyrin biosynthesis</keyword>
<feature type="active site" description="Schiff-base intermediate with substrate" evidence="9">
    <location>
        <position position="249"/>
    </location>
</feature>
<dbReference type="PRINTS" id="PR00144">
    <property type="entry name" value="DALDHYDRTASE"/>
</dbReference>
<dbReference type="EC" id="4.2.1.24" evidence="3 13"/>
<evidence type="ECO:0000313" key="15">
    <source>
        <dbReference type="EMBL" id="NLW34703.1"/>
    </source>
</evidence>
<dbReference type="InterPro" id="IPR001731">
    <property type="entry name" value="ALAD"/>
</dbReference>
<keyword evidence="11" id="KW-0862">Zinc</keyword>
<dbReference type="PIRSF" id="PIRSF001415">
    <property type="entry name" value="Porphbilin_synth"/>
    <property type="match status" value="1"/>
</dbReference>
<evidence type="ECO:0000256" key="5">
    <source>
        <dbReference type="ARBA" id="ARBA00023133"/>
    </source>
</evidence>
<evidence type="ECO:0000256" key="14">
    <source>
        <dbReference type="RuleBase" id="RU004161"/>
    </source>
</evidence>
<dbReference type="Gene3D" id="3.20.20.70">
    <property type="entry name" value="Aldolase class I"/>
    <property type="match status" value="1"/>
</dbReference>
<dbReference type="PANTHER" id="PTHR11458:SF0">
    <property type="entry name" value="DELTA-AMINOLEVULINIC ACID DEHYDRATASE"/>
    <property type="match status" value="1"/>
</dbReference>
<sequence>MNYPAYRPRRLRKNEKFRGMIQEVELSPHHLVYPLFVKEMAEDKVAIPAMPDIYQFSIEGLLKEIVNVVSLSIPAILLFGVPEKKDEIGSGAYDENGIVQKAVRVIKKLFGNDILVITDVCMCEYTSHGHCGIIKDGEVDNDETLELLARSALSHAEAGADMVAPSDMMDGRVKAIRETLDRNGFQSTPIMSYAAKYASSLYGPFRDAAESAPRFGDRRGYQMDPPNVREALREMRLDVEEGADIIMVKPALFYLDVLAQARREFNMPLAAYSVSGEYTMIKLAGAKGYLDYRRAVLEANTAIRRAGADIIITYFAKDLAQWHRESIL</sequence>
<dbReference type="SUPFAM" id="SSF51569">
    <property type="entry name" value="Aldolase"/>
    <property type="match status" value="1"/>
</dbReference>
<dbReference type="InterPro" id="IPR030656">
    <property type="entry name" value="ALAD_AS"/>
</dbReference>
<evidence type="ECO:0000256" key="7">
    <source>
        <dbReference type="ARBA" id="ARBA00023244"/>
    </source>
</evidence>
<comment type="subunit">
    <text evidence="13">Homooctamer.</text>
</comment>
<dbReference type="GO" id="GO:0004655">
    <property type="term" value="F:porphobilinogen synthase activity"/>
    <property type="evidence" value="ECO:0007669"/>
    <property type="project" value="UniProtKB-EC"/>
</dbReference>
<gene>
    <name evidence="15" type="primary">hemB</name>
    <name evidence="15" type="ORF">GXY80_04370</name>
</gene>
<keyword evidence="6 13" id="KW-0456">Lyase</keyword>
<dbReference type="FunFam" id="3.20.20.70:FF:000019">
    <property type="entry name" value="Delta-aminolevulinic acid dehydratase"/>
    <property type="match status" value="1"/>
</dbReference>
<evidence type="ECO:0000256" key="3">
    <source>
        <dbReference type="ARBA" id="ARBA00012053"/>
    </source>
</evidence>
<feature type="binding site" evidence="11">
    <location>
        <position position="131"/>
    </location>
    <ligand>
        <name>Zn(2+)</name>
        <dbReference type="ChEBI" id="CHEBI:29105"/>
        <note>catalytic</note>
    </ligand>
</feature>
<dbReference type="GO" id="GO:0008270">
    <property type="term" value="F:zinc ion binding"/>
    <property type="evidence" value="ECO:0007669"/>
    <property type="project" value="TreeGrafter"/>
</dbReference>
<organism evidence="15 16">
    <name type="scientific">Syntrophorhabdus aromaticivorans</name>
    <dbReference type="NCBI Taxonomy" id="328301"/>
    <lineage>
        <taxon>Bacteria</taxon>
        <taxon>Pseudomonadati</taxon>
        <taxon>Thermodesulfobacteriota</taxon>
        <taxon>Syntrophorhabdia</taxon>
        <taxon>Syntrophorhabdales</taxon>
        <taxon>Syntrophorhabdaceae</taxon>
        <taxon>Syntrophorhabdus</taxon>
    </lineage>
</organism>
<reference evidence="15" key="2">
    <citation type="submission" date="2020-01" db="EMBL/GenBank/DDBJ databases">
        <authorList>
            <person name="Campanaro S."/>
        </authorList>
    </citation>
    <scope>NUCLEOTIDE SEQUENCE</scope>
    <source>
        <strain evidence="15">AS06rmzACSIP_7</strain>
    </source>
</reference>
<dbReference type="NCBIfam" id="NF006762">
    <property type="entry name" value="PRK09283.1"/>
    <property type="match status" value="1"/>
</dbReference>
<evidence type="ECO:0000256" key="12">
    <source>
        <dbReference type="PIRSR" id="PIRSR001415-5"/>
    </source>
</evidence>
<accession>A0A351TZN6</accession>
<evidence type="ECO:0000256" key="11">
    <source>
        <dbReference type="PIRSR" id="PIRSR001415-3"/>
    </source>
</evidence>
<dbReference type="Proteomes" id="UP000777265">
    <property type="component" value="Unassembled WGS sequence"/>
</dbReference>
<dbReference type="EMBL" id="JAAYEE010000074">
    <property type="protein sequence ID" value="NLW34703.1"/>
    <property type="molecule type" value="Genomic_DNA"/>
</dbReference>
<feature type="binding site" evidence="10">
    <location>
        <position position="275"/>
    </location>
    <ligand>
        <name>5-aminolevulinate</name>
        <dbReference type="ChEBI" id="CHEBI:356416"/>
        <label>2</label>
    </ligand>
</feature>
<evidence type="ECO:0000313" key="16">
    <source>
        <dbReference type="Proteomes" id="UP000777265"/>
    </source>
</evidence>
<keyword evidence="5" id="KW-0350">Heme biosynthesis</keyword>
<dbReference type="Pfam" id="PF00490">
    <property type="entry name" value="ALAD"/>
    <property type="match status" value="1"/>
</dbReference>
<protein>
    <recommendedName>
        <fullName evidence="4 13">Delta-aminolevulinic acid dehydratase</fullName>
        <ecNumber evidence="3 13">4.2.1.24</ecNumber>
    </recommendedName>
</protein>
<proteinExistence type="inferred from homology"/>
<dbReference type="GO" id="GO:0006783">
    <property type="term" value="P:heme biosynthetic process"/>
    <property type="evidence" value="ECO:0007669"/>
    <property type="project" value="UniProtKB-KW"/>
</dbReference>
<keyword evidence="12" id="KW-0460">Magnesium</keyword>
<reference evidence="15" key="1">
    <citation type="journal article" date="2020" name="Biotechnol. Biofuels">
        <title>New insights from the biogas microbiome by comprehensive genome-resolved metagenomics of nearly 1600 species originating from multiple anaerobic digesters.</title>
        <authorList>
            <person name="Campanaro S."/>
            <person name="Treu L."/>
            <person name="Rodriguez-R L.M."/>
            <person name="Kovalovszki A."/>
            <person name="Ziels R.M."/>
            <person name="Maus I."/>
            <person name="Zhu X."/>
            <person name="Kougias P.G."/>
            <person name="Basile A."/>
            <person name="Luo G."/>
            <person name="Schluter A."/>
            <person name="Konstantinidis K.T."/>
            <person name="Angelidaki I."/>
        </authorList>
    </citation>
    <scope>NUCLEOTIDE SEQUENCE</scope>
    <source>
        <strain evidence="15">AS06rmzACSIP_7</strain>
    </source>
</reference>
<feature type="binding site" evidence="11">
    <location>
        <position position="121"/>
    </location>
    <ligand>
        <name>Zn(2+)</name>
        <dbReference type="ChEBI" id="CHEBI:29105"/>
        <note>catalytic</note>
    </ligand>
</feature>
<comment type="similarity">
    <text evidence="2 14">Belongs to the ALAD family.</text>
</comment>
<evidence type="ECO:0000256" key="4">
    <source>
        <dbReference type="ARBA" id="ARBA00020771"/>
    </source>
</evidence>
<evidence type="ECO:0000256" key="10">
    <source>
        <dbReference type="PIRSR" id="PIRSR001415-2"/>
    </source>
</evidence>
<comment type="caution">
    <text evidence="15">The sequence shown here is derived from an EMBL/GenBank/DDBJ whole genome shotgun (WGS) entry which is preliminary data.</text>
</comment>
<dbReference type="InterPro" id="IPR013785">
    <property type="entry name" value="Aldolase_TIM"/>
</dbReference>
<dbReference type="PROSITE" id="PS00169">
    <property type="entry name" value="D_ALA_DEHYDRATASE"/>
    <property type="match status" value="1"/>
</dbReference>
<evidence type="ECO:0000256" key="8">
    <source>
        <dbReference type="ARBA" id="ARBA00047651"/>
    </source>
</evidence>
<feature type="binding site" evidence="10">
    <location>
        <position position="314"/>
    </location>
    <ligand>
        <name>5-aminolevulinate</name>
        <dbReference type="ChEBI" id="CHEBI:356416"/>
        <label>2</label>
    </ligand>
</feature>
<dbReference type="AlphaFoldDB" id="A0A351TZN6"/>
<comment type="catalytic activity">
    <reaction evidence="8 13">
        <text>2 5-aminolevulinate = porphobilinogen + 2 H2O + H(+)</text>
        <dbReference type="Rhea" id="RHEA:24064"/>
        <dbReference type="ChEBI" id="CHEBI:15377"/>
        <dbReference type="ChEBI" id="CHEBI:15378"/>
        <dbReference type="ChEBI" id="CHEBI:58126"/>
        <dbReference type="ChEBI" id="CHEBI:356416"/>
        <dbReference type="EC" id="4.2.1.24"/>
    </reaction>
</comment>
<comment type="pathway">
    <text evidence="1">Porphyrin-containing compound metabolism; protoporphyrin-IX biosynthesis; coproporphyrinogen-III from 5-aminolevulinate: step 1/4.</text>
</comment>
<name>A0A351TZN6_9BACT</name>
<evidence type="ECO:0000256" key="13">
    <source>
        <dbReference type="RuleBase" id="RU000515"/>
    </source>
</evidence>
<dbReference type="PANTHER" id="PTHR11458">
    <property type="entry name" value="DELTA-AMINOLEVULINIC ACID DEHYDRATASE"/>
    <property type="match status" value="1"/>
</dbReference>